<evidence type="ECO:0000256" key="2">
    <source>
        <dbReference type="SAM" id="MobiDB-lite"/>
    </source>
</evidence>
<dbReference type="KEGG" id="tra:Trad_2670"/>
<dbReference type="EMBL" id="CP002049">
    <property type="protein sequence ID" value="ADI15774.1"/>
    <property type="molecule type" value="Genomic_DNA"/>
</dbReference>
<dbReference type="Pfam" id="PF00035">
    <property type="entry name" value="dsrm"/>
    <property type="match status" value="1"/>
</dbReference>
<evidence type="ECO:0000313" key="4">
    <source>
        <dbReference type="EMBL" id="ADI15774.1"/>
    </source>
</evidence>
<dbReference type="AlphaFoldDB" id="D7CUI9"/>
<feature type="domain" description="DRBM" evidence="3">
    <location>
        <begin position="3"/>
        <end position="71"/>
    </location>
</feature>
<reference evidence="4 5" key="2">
    <citation type="journal article" date="2011" name="Stand. Genomic Sci.">
        <title>Complete genome sequence of Truepera radiovictrix type strain (RQ-24).</title>
        <authorList>
            <person name="Ivanova N."/>
            <person name="Rohde C."/>
            <person name="Munk C."/>
            <person name="Nolan M."/>
            <person name="Lucas S."/>
            <person name="Del Rio T.G."/>
            <person name="Tice H."/>
            <person name="Deshpande S."/>
            <person name="Cheng J.F."/>
            <person name="Tapia R."/>
            <person name="Han C."/>
            <person name="Goodwin L."/>
            <person name="Pitluck S."/>
            <person name="Liolios K."/>
            <person name="Mavromatis K."/>
            <person name="Mikhailova N."/>
            <person name="Pati A."/>
            <person name="Chen A."/>
            <person name="Palaniappan K."/>
            <person name="Land M."/>
            <person name="Hauser L."/>
            <person name="Chang Y.J."/>
            <person name="Jeffries C.D."/>
            <person name="Brambilla E."/>
            <person name="Rohde M."/>
            <person name="Goker M."/>
            <person name="Tindall B.J."/>
            <person name="Woyke T."/>
            <person name="Bristow J."/>
            <person name="Eisen J.A."/>
            <person name="Markowitz V."/>
            <person name="Hugenholtz P."/>
            <person name="Kyrpides N.C."/>
            <person name="Klenk H.P."/>
            <person name="Lapidus A."/>
        </authorList>
    </citation>
    <scope>NUCLEOTIDE SEQUENCE [LARGE SCALE GENOMIC DNA]</scope>
    <source>
        <strain evidence="5">DSM 17093 / CIP 108686 / LMG 22925 / RQ-24</strain>
    </source>
</reference>
<dbReference type="HOGENOM" id="CLU_130312_0_0_0"/>
<dbReference type="SMART" id="SM00358">
    <property type="entry name" value="DSRM"/>
    <property type="match status" value="1"/>
</dbReference>
<keyword evidence="5" id="KW-1185">Reference proteome</keyword>
<dbReference type="SUPFAM" id="SSF54768">
    <property type="entry name" value="dsRNA-binding domain-like"/>
    <property type="match status" value="1"/>
</dbReference>
<accession>D7CUI9</accession>
<dbReference type="PROSITE" id="PS50137">
    <property type="entry name" value="DS_RBD"/>
    <property type="match status" value="1"/>
</dbReference>
<proteinExistence type="predicted"/>
<dbReference type="Gene3D" id="3.30.160.20">
    <property type="match status" value="1"/>
</dbReference>
<dbReference type="InterPro" id="IPR014720">
    <property type="entry name" value="dsRBD_dom"/>
</dbReference>
<gene>
    <name evidence="4" type="ordered locus">Trad_2670</name>
</gene>
<dbReference type="eggNOG" id="COG0571">
    <property type="taxonomic scope" value="Bacteria"/>
</dbReference>
<dbReference type="Proteomes" id="UP000000379">
    <property type="component" value="Chromosome"/>
</dbReference>
<organism evidence="4 5">
    <name type="scientific">Truepera radiovictrix (strain DSM 17093 / CIP 108686 / LMG 22925 / RQ-24)</name>
    <dbReference type="NCBI Taxonomy" id="649638"/>
    <lineage>
        <taxon>Bacteria</taxon>
        <taxon>Thermotogati</taxon>
        <taxon>Deinococcota</taxon>
        <taxon>Deinococci</taxon>
        <taxon>Trueperales</taxon>
        <taxon>Trueperaceae</taxon>
        <taxon>Truepera</taxon>
    </lineage>
</organism>
<protein>
    <submittedName>
        <fullName evidence="4">Double-stranded RNA binding domain protein</fullName>
    </submittedName>
</protein>
<evidence type="ECO:0000313" key="5">
    <source>
        <dbReference type="Proteomes" id="UP000000379"/>
    </source>
</evidence>
<name>D7CUI9_TRURR</name>
<dbReference type="GO" id="GO:0003723">
    <property type="term" value="F:RNA binding"/>
    <property type="evidence" value="ECO:0007669"/>
    <property type="project" value="UniProtKB-UniRule"/>
</dbReference>
<dbReference type="STRING" id="649638.Trad_2670"/>
<dbReference type="RefSeq" id="WP_013179135.1">
    <property type="nucleotide sequence ID" value="NC_014221.1"/>
</dbReference>
<sequence length="157" mass="16877">MQHPKGTLIERCKQLRLGAPSFNTRNLGPDHEPRFESEVLIQGEVYGRGEAGTKRDAERRASEEALEALEALAARTGAAASHRAQDQGGAGDEPFTGPWPIFPEVLAASLTVAGSRVNPTLMGETAILEVQALALQLYKGTLEALGEVMEIEEEVGR</sequence>
<dbReference type="OrthoDB" id="9805026at2"/>
<reference evidence="5" key="1">
    <citation type="submission" date="2010-05" db="EMBL/GenBank/DDBJ databases">
        <title>The complete genome of Truepera radiovictris DSM 17093.</title>
        <authorList>
            <consortium name="US DOE Joint Genome Institute (JGI-PGF)"/>
            <person name="Lucas S."/>
            <person name="Copeland A."/>
            <person name="Lapidus A."/>
            <person name="Glavina del Rio T."/>
            <person name="Dalin E."/>
            <person name="Tice H."/>
            <person name="Bruce D."/>
            <person name="Goodwin L."/>
            <person name="Pitluck S."/>
            <person name="Kyrpides N."/>
            <person name="Mavromatis K."/>
            <person name="Ovchinnikova G."/>
            <person name="Munk A.C."/>
            <person name="Detter J.C."/>
            <person name="Han C."/>
            <person name="Tapia R."/>
            <person name="Land M."/>
            <person name="Hauser L."/>
            <person name="Markowitz V."/>
            <person name="Cheng J.-F."/>
            <person name="Hugenholtz P."/>
            <person name="Woyke T."/>
            <person name="Wu D."/>
            <person name="Tindall B."/>
            <person name="Pomrenke H.G."/>
            <person name="Brambilla E."/>
            <person name="Klenk H.-P."/>
            <person name="Eisen J.A."/>
        </authorList>
    </citation>
    <scope>NUCLEOTIDE SEQUENCE [LARGE SCALE GENOMIC DNA]</scope>
    <source>
        <strain evidence="5">DSM 17093 / CIP 108686 / LMG 22925 / RQ-24</strain>
    </source>
</reference>
<keyword evidence="1" id="KW-0694">RNA-binding</keyword>
<evidence type="ECO:0000256" key="1">
    <source>
        <dbReference type="PROSITE-ProRule" id="PRU00266"/>
    </source>
</evidence>
<evidence type="ECO:0000259" key="3">
    <source>
        <dbReference type="PROSITE" id="PS50137"/>
    </source>
</evidence>
<dbReference type="CDD" id="cd10845">
    <property type="entry name" value="DSRM_RNAse_III_family"/>
    <property type="match status" value="1"/>
</dbReference>
<feature type="region of interest" description="Disordered" evidence="2">
    <location>
        <begin position="76"/>
        <end position="96"/>
    </location>
</feature>